<dbReference type="PANTHER" id="PTHR43185">
    <property type="entry name" value="FERROUS IRON TRANSPORT PROTEIN B"/>
    <property type="match status" value="1"/>
</dbReference>
<sequence length="718" mass="79976">MELTIALCGNPNAGKTTIFNQLTGARQKVGNWPGVTVEKKEGVVTYKGNTIKVVDLPGIYSLTAYSVEELVARDYILDQKPDVVVDVIDASNLERNLYLATQLIELNIRLVFAMNMVDVARSRGIVVDYSHLSRLLGVPIIETVGTKGEGIHALLDKVLEVAQDVDPVARHIHVNYGSEVEEEIRLIREVLKKDPQITSHCYPRWTAVKLLEGDPQVIKWIEGSPAAAEILEQVRKSAQHISSIFDDEPETIIAEARYGFISGALKETMKLSSVAKKTISDTIDQVVTNRLLGYPVFLLFMYLLFQMTFTLGQYPVSWIEKGLEALSYWATLYIPPGDLQGLIVDGIIGGVGGVLVFLPYILLLFLGISILEDSGYMARAAFIMDKVMHTLGLHGKSFIPLLMGFGCNVPAIMAARTLESRRDRILTILINPLMSCSARLPVYVLIAGAFFQGREANVIFSVYLIGIILAVLVGRLFSKTLFKGDAAPFVMELPPYRLPTFKSLLIHMWDRAKIFLRKMSGVVLVFSIIIWFLGSFPKDVPYSMDYEKEIRGIEAKLAQNSLDVEAKDSLLKRLQELEVQMHQEKLTHSYIGRMGHFIEPVLKPLGFDWRLGISLITGFVAKEVVVSTLGVLYQAGGEDENSGSLRKALRESGLTPLTAYAFMVFVLIYVPCMVTVTTIWRETGSYAWTAFSVSYLMVLAWIVSFMIVSIGRFFSIGT</sequence>
<keyword evidence="7 14" id="KW-0547">Nucleotide-binding</keyword>
<feature type="binding site" evidence="14">
    <location>
        <begin position="9"/>
        <end position="16"/>
    </location>
    <ligand>
        <name>GTP</name>
        <dbReference type="ChEBI" id="CHEBI:37565"/>
        <label>1</label>
    </ligand>
</feature>
<accession>A0A1B9F817</accession>
<dbReference type="InterPro" id="IPR005225">
    <property type="entry name" value="Small_GTP-bd"/>
</dbReference>
<dbReference type="FunFam" id="3.40.50.300:FF:000426">
    <property type="entry name" value="Ferrous iron transport protein B"/>
    <property type="match status" value="1"/>
</dbReference>
<feature type="domain" description="FeoB-type G" evidence="17">
    <location>
        <begin position="2"/>
        <end position="164"/>
    </location>
</feature>
<feature type="transmembrane region" description="Helical" evidence="16">
    <location>
        <begin position="291"/>
        <end position="311"/>
    </location>
</feature>
<keyword evidence="19" id="KW-1185">Reference proteome</keyword>
<dbReference type="NCBIfam" id="TIGR00437">
    <property type="entry name" value="feoB"/>
    <property type="match status" value="1"/>
</dbReference>
<dbReference type="GO" id="GO:0015093">
    <property type="term" value="F:ferrous iron transmembrane transporter activity"/>
    <property type="evidence" value="ECO:0007669"/>
    <property type="project" value="UniProtKB-UniRule"/>
</dbReference>
<dbReference type="STRING" id="1156395.DBT_0485"/>
<reference evidence="18 19" key="1">
    <citation type="submission" date="2016-06" db="EMBL/GenBank/DDBJ databases">
        <title>Respiratory ammonification of nitrate coupled to the oxidation of elemental sulfur in deep-sea autotrophic thermophilic bacteria.</title>
        <authorList>
            <person name="Slobodkina G.B."/>
            <person name="Mardanov A.V."/>
            <person name="Ravin N.V."/>
            <person name="Frolova A.A."/>
            <person name="Viryasiv M.B."/>
            <person name="Chernyh N.A."/>
            <person name="Bonch-Osmolovskaya E.A."/>
            <person name="Slobodkin A.I."/>
        </authorList>
    </citation>
    <scope>NUCLEOTIDE SEQUENCE [LARGE SCALE GENOMIC DNA]</scope>
    <source>
        <strain evidence="18 19">S69</strain>
    </source>
</reference>
<keyword evidence="11 14" id="KW-0342">GTP-binding</keyword>
<dbReference type="FunFam" id="1.10.287.1770:FF:000003">
    <property type="entry name" value="Ferrous iron transport protein B"/>
    <property type="match status" value="1"/>
</dbReference>
<comment type="function">
    <text evidence="16">Probable transporter of a GTP-driven Fe(2+) uptake system.</text>
</comment>
<evidence type="ECO:0000256" key="14">
    <source>
        <dbReference type="PIRSR" id="PIRSR603373-1"/>
    </source>
</evidence>
<dbReference type="InterPro" id="IPR006073">
    <property type="entry name" value="GTP-bd"/>
</dbReference>
<keyword evidence="2 16" id="KW-0813">Transport</keyword>
<dbReference type="CDD" id="cd01879">
    <property type="entry name" value="FeoB"/>
    <property type="match status" value="1"/>
</dbReference>
<dbReference type="InterPro" id="IPR030389">
    <property type="entry name" value="G_FEOB_dom"/>
</dbReference>
<dbReference type="SUPFAM" id="SSF52540">
    <property type="entry name" value="P-loop containing nucleoside triphosphate hydrolases"/>
    <property type="match status" value="1"/>
</dbReference>
<evidence type="ECO:0000256" key="1">
    <source>
        <dbReference type="ARBA" id="ARBA00004429"/>
    </source>
</evidence>
<dbReference type="InterPro" id="IPR003373">
    <property type="entry name" value="Fe2_transport_prot-B"/>
</dbReference>
<keyword evidence="5" id="KW-0997">Cell inner membrane</keyword>
<dbReference type="InterPro" id="IPR050860">
    <property type="entry name" value="FeoB_GTPase"/>
</dbReference>
<evidence type="ECO:0000256" key="2">
    <source>
        <dbReference type="ARBA" id="ARBA00022448"/>
    </source>
</evidence>
<dbReference type="InterPro" id="IPR011642">
    <property type="entry name" value="Gate_dom"/>
</dbReference>
<feature type="transmembrane region" description="Helical" evidence="16">
    <location>
        <begin position="347"/>
        <end position="371"/>
    </location>
</feature>
<evidence type="ECO:0000256" key="7">
    <source>
        <dbReference type="ARBA" id="ARBA00022741"/>
    </source>
</evidence>
<dbReference type="PROSITE" id="PS51711">
    <property type="entry name" value="G_FEOB"/>
    <property type="match status" value="1"/>
</dbReference>
<dbReference type="RefSeq" id="WP_067616035.1">
    <property type="nucleotide sequence ID" value="NZ_MAGO01000002.1"/>
</dbReference>
<feature type="binding site" evidence="15">
    <location>
        <position position="23"/>
    </location>
    <ligand>
        <name>Mg(2+)</name>
        <dbReference type="ChEBI" id="CHEBI:18420"/>
        <label>2</label>
    </ligand>
</feature>
<feature type="transmembrane region" description="Helical" evidence="16">
    <location>
        <begin position="425"/>
        <end position="446"/>
    </location>
</feature>
<dbReference type="NCBIfam" id="TIGR00231">
    <property type="entry name" value="small_GTP"/>
    <property type="match status" value="1"/>
</dbReference>
<dbReference type="GO" id="GO:0046872">
    <property type="term" value="F:metal ion binding"/>
    <property type="evidence" value="ECO:0007669"/>
    <property type="project" value="UniProtKB-KW"/>
</dbReference>
<feature type="transmembrane region" description="Helical" evidence="16">
    <location>
        <begin position="391"/>
        <end position="413"/>
    </location>
</feature>
<gene>
    <name evidence="18" type="ORF">DBT_0485</name>
</gene>
<organism evidence="18 19">
    <name type="scientific">Dissulfuribacter thermophilus</name>
    <dbReference type="NCBI Taxonomy" id="1156395"/>
    <lineage>
        <taxon>Bacteria</taxon>
        <taxon>Pseudomonadati</taxon>
        <taxon>Thermodesulfobacteriota</taxon>
        <taxon>Dissulfuribacteria</taxon>
        <taxon>Dissulfuribacterales</taxon>
        <taxon>Dissulfuribacteraceae</taxon>
        <taxon>Dissulfuribacter</taxon>
    </lineage>
</organism>
<dbReference type="GO" id="GO:0005886">
    <property type="term" value="C:plasma membrane"/>
    <property type="evidence" value="ECO:0007669"/>
    <property type="project" value="UniProtKB-SubCell"/>
</dbReference>
<evidence type="ECO:0000256" key="11">
    <source>
        <dbReference type="ARBA" id="ARBA00023134"/>
    </source>
</evidence>
<feature type="binding site" evidence="14">
    <location>
        <begin position="115"/>
        <end position="118"/>
    </location>
    <ligand>
        <name>GTP</name>
        <dbReference type="ChEBI" id="CHEBI:37565"/>
        <label>1</label>
    </ligand>
</feature>
<dbReference type="Proteomes" id="UP000093080">
    <property type="component" value="Unassembled WGS sequence"/>
</dbReference>
<feature type="binding site" evidence="14">
    <location>
        <begin position="144"/>
        <end position="146"/>
    </location>
    <ligand>
        <name>GTP</name>
        <dbReference type="ChEBI" id="CHEBI:37565"/>
        <label>1</label>
    </ligand>
</feature>
<feature type="binding site" evidence="14">
    <location>
        <begin position="55"/>
        <end position="58"/>
    </location>
    <ligand>
        <name>GTP</name>
        <dbReference type="ChEBI" id="CHEBI:37565"/>
        <label>1</label>
    </ligand>
</feature>
<dbReference type="PATRIC" id="fig|1156395.6.peg.492"/>
<dbReference type="Pfam" id="PF17910">
    <property type="entry name" value="FeoB_Cyto"/>
    <property type="match status" value="1"/>
</dbReference>
<comment type="subcellular location">
    <subcellularLocation>
        <location evidence="1 16">Cell inner membrane</location>
        <topology evidence="1 16">Multi-pass membrane protein</topology>
    </subcellularLocation>
</comment>
<protein>
    <recommendedName>
        <fullName evidence="13 16">Ferrous iron transport protein B</fullName>
    </recommendedName>
</protein>
<keyword evidence="8 16" id="KW-1133">Transmembrane helix</keyword>
<dbReference type="Gene3D" id="3.40.50.300">
    <property type="entry name" value="P-loop containing nucleotide triphosphate hydrolases"/>
    <property type="match status" value="1"/>
</dbReference>
<keyword evidence="9 16" id="KW-0408">Iron</keyword>
<evidence type="ECO:0000256" key="3">
    <source>
        <dbReference type="ARBA" id="ARBA00022475"/>
    </source>
</evidence>
<feature type="binding site" evidence="15">
    <location>
        <position position="20"/>
    </location>
    <ligand>
        <name>Mg(2+)</name>
        <dbReference type="ChEBI" id="CHEBI:18420"/>
        <label>2</label>
    </ligand>
</feature>
<keyword evidence="12 16" id="KW-0472">Membrane</keyword>
<evidence type="ECO:0000256" key="6">
    <source>
        <dbReference type="ARBA" id="ARBA00022692"/>
    </source>
</evidence>
<feature type="binding site" evidence="15">
    <location>
        <position position="24"/>
    </location>
    <ligand>
        <name>Mg(2+)</name>
        <dbReference type="ChEBI" id="CHEBI:18420"/>
        <label>2</label>
    </ligand>
</feature>
<name>A0A1B9F817_9BACT</name>
<keyword evidence="15" id="KW-0479">Metal-binding</keyword>
<dbReference type="Pfam" id="PF02421">
    <property type="entry name" value="FeoB_N"/>
    <property type="match status" value="1"/>
</dbReference>
<keyword evidence="15" id="KW-0460">Magnesium</keyword>
<proteinExistence type="inferred from homology"/>
<evidence type="ECO:0000256" key="8">
    <source>
        <dbReference type="ARBA" id="ARBA00022989"/>
    </source>
</evidence>
<dbReference type="Pfam" id="PF07664">
    <property type="entry name" value="FeoB_C"/>
    <property type="match status" value="1"/>
</dbReference>
<evidence type="ECO:0000256" key="10">
    <source>
        <dbReference type="ARBA" id="ARBA00023065"/>
    </source>
</evidence>
<dbReference type="PRINTS" id="PR00326">
    <property type="entry name" value="GTP1OBG"/>
</dbReference>
<feature type="transmembrane region" description="Helical" evidence="16">
    <location>
        <begin position="686"/>
        <end position="708"/>
    </location>
</feature>
<feature type="transmembrane region" description="Helical" evidence="16">
    <location>
        <begin position="657"/>
        <end position="680"/>
    </location>
</feature>
<dbReference type="PANTHER" id="PTHR43185:SF1">
    <property type="entry name" value="FE(2+) TRANSPORTER FEOB"/>
    <property type="match status" value="1"/>
</dbReference>
<dbReference type="Gene3D" id="1.10.287.1770">
    <property type="match status" value="1"/>
</dbReference>
<evidence type="ECO:0000259" key="17">
    <source>
        <dbReference type="PROSITE" id="PS51711"/>
    </source>
</evidence>
<dbReference type="InterPro" id="IPR041069">
    <property type="entry name" value="FeoB_Cyto"/>
</dbReference>
<dbReference type="EMBL" id="MAGO01000002">
    <property type="protein sequence ID" value="OCC16023.1"/>
    <property type="molecule type" value="Genomic_DNA"/>
</dbReference>
<feature type="transmembrane region" description="Helical" evidence="16">
    <location>
        <begin position="458"/>
        <end position="477"/>
    </location>
</feature>
<dbReference type="InterPro" id="IPR011640">
    <property type="entry name" value="Fe2_transport_prot_B_C"/>
</dbReference>
<dbReference type="GO" id="GO:0005525">
    <property type="term" value="F:GTP binding"/>
    <property type="evidence" value="ECO:0007669"/>
    <property type="project" value="UniProtKB-KW"/>
</dbReference>
<feature type="binding site" evidence="14">
    <location>
        <begin position="34"/>
        <end position="38"/>
    </location>
    <ligand>
        <name>GTP</name>
        <dbReference type="ChEBI" id="CHEBI:37565"/>
        <label>1</label>
    </ligand>
</feature>
<evidence type="ECO:0000256" key="4">
    <source>
        <dbReference type="ARBA" id="ARBA00022496"/>
    </source>
</evidence>
<dbReference type="AlphaFoldDB" id="A0A1B9F817"/>
<evidence type="ECO:0000313" key="19">
    <source>
        <dbReference type="Proteomes" id="UP000093080"/>
    </source>
</evidence>
<keyword evidence="10" id="KW-0406">Ion transport</keyword>
<evidence type="ECO:0000256" key="13">
    <source>
        <dbReference type="NCBIfam" id="TIGR00437"/>
    </source>
</evidence>
<evidence type="ECO:0000256" key="15">
    <source>
        <dbReference type="PIRSR" id="PIRSR603373-2"/>
    </source>
</evidence>
<evidence type="ECO:0000256" key="12">
    <source>
        <dbReference type="ARBA" id="ARBA00023136"/>
    </source>
</evidence>
<keyword evidence="4 16" id="KW-0410">Iron transport</keyword>
<dbReference type="Pfam" id="PF07670">
    <property type="entry name" value="Gate"/>
    <property type="match status" value="2"/>
</dbReference>
<evidence type="ECO:0000256" key="16">
    <source>
        <dbReference type="RuleBase" id="RU362098"/>
    </source>
</evidence>
<keyword evidence="3" id="KW-1003">Cell membrane</keyword>
<evidence type="ECO:0000313" key="18">
    <source>
        <dbReference type="EMBL" id="OCC16023.1"/>
    </source>
</evidence>
<feature type="transmembrane region" description="Helical" evidence="16">
    <location>
        <begin position="515"/>
        <end position="534"/>
    </location>
</feature>
<comment type="caution">
    <text evidence="18">The sequence shown here is derived from an EMBL/GenBank/DDBJ whole genome shotgun (WGS) entry which is preliminary data.</text>
</comment>
<keyword evidence="6 16" id="KW-0812">Transmembrane</keyword>
<comment type="similarity">
    <text evidence="16">Belongs to the TRAFAC class TrmE-Era-EngA-EngB-Septin-like GTPase superfamily. FeoB GTPase (TC 9.A.8) family.</text>
</comment>
<dbReference type="InterPro" id="IPR027417">
    <property type="entry name" value="P-loop_NTPase"/>
</dbReference>
<evidence type="ECO:0000256" key="5">
    <source>
        <dbReference type="ARBA" id="ARBA00022519"/>
    </source>
</evidence>
<dbReference type="OrthoDB" id="9809127at2"/>
<evidence type="ECO:0000256" key="9">
    <source>
        <dbReference type="ARBA" id="ARBA00023004"/>
    </source>
</evidence>